<dbReference type="InterPro" id="IPR046289">
    <property type="entry name" value="DUF6326"/>
</dbReference>
<dbReference type="RefSeq" id="WP_345303461.1">
    <property type="nucleotide sequence ID" value="NZ_BAABJE010000010.1"/>
</dbReference>
<reference evidence="3" key="1">
    <citation type="journal article" date="2019" name="Int. J. Syst. Evol. Microbiol.">
        <title>The Global Catalogue of Microorganisms (GCM) 10K type strain sequencing project: providing services to taxonomists for standard genome sequencing and annotation.</title>
        <authorList>
            <consortium name="The Broad Institute Genomics Platform"/>
            <consortium name="The Broad Institute Genome Sequencing Center for Infectious Disease"/>
            <person name="Wu L."/>
            <person name="Ma J."/>
        </authorList>
    </citation>
    <scope>NUCLEOTIDE SEQUENCE [LARGE SCALE GENOMIC DNA]</scope>
    <source>
        <strain evidence="3">JCM 18204</strain>
    </source>
</reference>
<keyword evidence="1" id="KW-1133">Transmembrane helix</keyword>
<dbReference type="Proteomes" id="UP001499959">
    <property type="component" value="Unassembled WGS sequence"/>
</dbReference>
<feature type="transmembrane region" description="Helical" evidence="1">
    <location>
        <begin position="100"/>
        <end position="118"/>
    </location>
</feature>
<keyword evidence="1" id="KW-0812">Transmembrane</keyword>
<protein>
    <submittedName>
        <fullName evidence="2">Uncharacterized protein</fullName>
    </submittedName>
</protein>
<proteinExistence type="predicted"/>
<accession>A0ABP9BJK2</accession>
<feature type="transmembrane region" description="Helical" evidence="1">
    <location>
        <begin position="75"/>
        <end position="94"/>
    </location>
</feature>
<evidence type="ECO:0000256" key="1">
    <source>
        <dbReference type="SAM" id="Phobius"/>
    </source>
</evidence>
<keyword evidence="3" id="KW-1185">Reference proteome</keyword>
<evidence type="ECO:0000313" key="3">
    <source>
        <dbReference type="Proteomes" id="UP001499959"/>
    </source>
</evidence>
<dbReference type="EMBL" id="BAABJE010000010">
    <property type="protein sequence ID" value="GAA4796438.1"/>
    <property type="molecule type" value="Genomic_DNA"/>
</dbReference>
<keyword evidence="1" id="KW-0472">Membrane</keyword>
<gene>
    <name evidence="2" type="ORF">GCM10023307_22950</name>
</gene>
<comment type="caution">
    <text evidence="2">The sequence shown here is derived from an EMBL/GenBank/DDBJ whole genome shotgun (WGS) entry which is preliminary data.</text>
</comment>
<sequence>MLETRIVLSGLWVATMLTYLWGDVLRILAGHVTPGMLNEKTPGTEKIWLIVAAIMLVPIFMIVLSLILPYPAARWTNIIVAGIVIPFNIISLPYKGAYDNFLIGVSFIFNVLVIWYAWRWVV</sequence>
<name>A0ABP9BJK2_9GAMM</name>
<dbReference type="Pfam" id="PF19851">
    <property type="entry name" value="DUF6326"/>
    <property type="match status" value="1"/>
</dbReference>
<organism evidence="2 3">
    <name type="scientific">Lysobacter hankyongensis</name>
    <dbReference type="NCBI Taxonomy" id="1176535"/>
    <lineage>
        <taxon>Bacteria</taxon>
        <taxon>Pseudomonadati</taxon>
        <taxon>Pseudomonadota</taxon>
        <taxon>Gammaproteobacteria</taxon>
        <taxon>Lysobacterales</taxon>
        <taxon>Lysobacteraceae</taxon>
        <taxon>Lysobacter</taxon>
    </lineage>
</organism>
<feature type="transmembrane region" description="Helical" evidence="1">
    <location>
        <begin position="46"/>
        <end position="68"/>
    </location>
</feature>
<evidence type="ECO:0000313" key="2">
    <source>
        <dbReference type="EMBL" id="GAA4796438.1"/>
    </source>
</evidence>